<protein>
    <submittedName>
        <fullName evidence="1">Uncharacterized protein</fullName>
    </submittedName>
</protein>
<name>A0A0P1AS17_PLAHL</name>
<dbReference type="GeneID" id="36409471"/>
<proteinExistence type="predicted"/>
<dbReference type="EMBL" id="CCYD01000810">
    <property type="protein sequence ID" value="CEG44158.1"/>
    <property type="molecule type" value="Genomic_DNA"/>
</dbReference>
<organism evidence="1 2">
    <name type="scientific">Plasmopara halstedii</name>
    <name type="common">Downy mildew of sunflower</name>
    <dbReference type="NCBI Taxonomy" id="4781"/>
    <lineage>
        <taxon>Eukaryota</taxon>
        <taxon>Sar</taxon>
        <taxon>Stramenopiles</taxon>
        <taxon>Oomycota</taxon>
        <taxon>Peronosporomycetes</taxon>
        <taxon>Peronosporales</taxon>
        <taxon>Peronosporaceae</taxon>
        <taxon>Plasmopara</taxon>
    </lineage>
</organism>
<sequence length="54" mass="6211">MMHQADTLLHALLLNLEETVEKNRLAASQLSQTSRMQKIRASPTPYFLQNVCRL</sequence>
<dbReference type="AlphaFoldDB" id="A0A0P1AS17"/>
<reference evidence="2" key="1">
    <citation type="submission" date="2014-09" db="EMBL/GenBank/DDBJ databases">
        <authorList>
            <person name="Sharma Rahul"/>
            <person name="Thines Marco"/>
        </authorList>
    </citation>
    <scope>NUCLEOTIDE SEQUENCE [LARGE SCALE GENOMIC DNA]</scope>
</reference>
<keyword evidence="2" id="KW-1185">Reference proteome</keyword>
<dbReference type="RefSeq" id="XP_024580527.1">
    <property type="nucleotide sequence ID" value="XM_024730229.1"/>
</dbReference>
<accession>A0A0P1AS17</accession>
<dbReference type="Proteomes" id="UP000054928">
    <property type="component" value="Unassembled WGS sequence"/>
</dbReference>
<evidence type="ECO:0000313" key="2">
    <source>
        <dbReference type="Proteomes" id="UP000054928"/>
    </source>
</evidence>
<evidence type="ECO:0000313" key="1">
    <source>
        <dbReference type="EMBL" id="CEG44158.1"/>
    </source>
</evidence>